<reference evidence="5" key="2">
    <citation type="submission" date="2025-09" db="UniProtKB">
        <authorList>
            <consortium name="Ensembl"/>
        </authorList>
    </citation>
    <scope>IDENTIFICATION</scope>
</reference>
<dbReference type="GO" id="GO:0085020">
    <property type="term" value="P:protein K6-linked ubiquitination"/>
    <property type="evidence" value="ECO:0007669"/>
    <property type="project" value="TreeGrafter"/>
</dbReference>
<dbReference type="GO" id="GO:0031436">
    <property type="term" value="C:BRCA1-BARD1 complex"/>
    <property type="evidence" value="ECO:0007669"/>
    <property type="project" value="TreeGrafter"/>
</dbReference>
<dbReference type="Pfam" id="PF12796">
    <property type="entry name" value="Ank_2"/>
    <property type="match status" value="1"/>
</dbReference>
<keyword evidence="4" id="KW-0732">Signal</keyword>
<dbReference type="InterPro" id="IPR036770">
    <property type="entry name" value="Ankyrin_rpt-contain_sf"/>
</dbReference>
<organism evidence="5 6">
    <name type="scientific">Cyprinus carpio</name>
    <name type="common">Common carp</name>
    <dbReference type="NCBI Taxonomy" id="7962"/>
    <lineage>
        <taxon>Eukaryota</taxon>
        <taxon>Metazoa</taxon>
        <taxon>Chordata</taxon>
        <taxon>Craniata</taxon>
        <taxon>Vertebrata</taxon>
        <taxon>Euteleostomi</taxon>
        <taxon>Actinopterygii</taxon>
        <taxon>Neopterygii</taxon>
        <taxon>Teleostei</taxon>
        <taxon>Ostariophysi</taxon>
        <taxon>Cypriniformes</taxon>
        <taxon>Cyprinidae</taxon>
        <taxon>Cyprininae</taxon>
        <taxon>Cyprinus</taxon>
    </lineage>
</organism>
<name>A0A8C1P734_CYPCA</name>
<feature type="repeat" description="ANK" evidence="3">
    <location>
        <begin position="118"/>
        <end position="144"/>
    </location>
</feature>
<accession>A0A8C1P734</accession>
<sequence length="169" mass="17909">MCVSLAYSICIVLILFPFYRARSELVGVDGDSYSEVCVGAGVIAEVRAADSCSSGGSRQCLITNFLSNPKNTRNPAEDVNRTLEGGRKPLHYAVDCGQAEMVEFLLSKGADVNAPDKHGITPLLSATYEGHVSCVKILLEKGADKGRKGPDGLSAFEAAESDAIKALLK</sequence>
<dbReference type="Proteomes" id="UP000694427">
    <property type="component" value="Unplaced"/>
</dbReference>
<proteinExistence type="predicted"/>
<evidence type="ECO:0000313" key="6">
    <source>
        <dbReference type="Proteomes" id="UP000694427"/>
    </source>
</evidence>
<evidence type="ECO:0000313" key="5">
    <source>
        <dbReference type="Ensembl" id="ENSCCRP00010100112.1"/>
    </source>
</evidence>
<evidence type="ECO:0000256" key="1">
    <source>
        <dbReference type="ARBA" id="ARBA00022737"/>
    </source>
</evidence>
<dbReference type="PROSITE" id="PS50088">
    <property type="entry name" value="ANK_REPEAT"/>
    <property type="match status" value="2"/>
</dbReference>
<evidence type="ECO:0000256" key="4">
    <source>
        <dbReference type="SAM" id="SignalP"/>
    </source>
</evidence>
<dbReference type="Gene3D" id="1.25.40.20">
    <property type="entry name" value="Ankyrin repeat-containing domain"/>
    <property type="match status" value="1"/>
</dbReference>
<dbReference type="SMART" id="SM00248">
    <property type="entry name" value="ANK"/>
    <property type="match status" value="2"/>
</dbReference>
<dbReference type="AlphaFoldDB" id="A0A8C1P734"/>
<evidence type="ECO:0000256" key="2">
    <source>
        <dbReference type="ARBA" id="ARBA00023043"/>
    </source>
</evidence>
<protein>
    <submittedName>
        <fullName evidence="5">Myotrophin</fullName>
    </submittedName>
</protein>
<dbReference type="GO" id="GO:0004842">
    <property type="term" value="F:ubiquitin-protein transferase activity"/>
    <property type="evidence" value="ECO:0007669"/>
    <property type="project" value="TreeGrafter"/>
</dbReference>
<keyword evidence="1" id="KW-0677">Repeat</keyword>
<dbReference type="GO" id="GO:0070531">
    <property type="term" value="C:BRCA1-A complex"/>
    <property type="evidence" value="ECO:0007669"/>
    <property type="project" value="TreeGrafter"/>
</dbReference>
<feature type="repeat" description="ANK" evidence="3">
    <location>
        <begin position="85"/>
        <end position="117"/>
    </location>
</feature>
<evidence type="ECO:0000256" key="3">
    <source>
        <dbReference type="PROSITE-ProRule" id="PRU00023"/>
    </source>
</evidence>
<feature type="signal peptide" evidence="4">
    <location>
        <begin position="1"/>
        <end position="21"/>
    </location>
</feature>
<dbReference type="PROSITE" id="PS50297">
    <property type="entry name" value="ANK_REP_REGION"/>
    <property type="match status" value="2"/>
</dbReference>
<dbReference type="PANTHER" id="PTHR24171:SF8">
    <property type="entry name" value="BRCA1-ASSOCIATED RING DOMAIN PROTEIN 1"/>
    <property type="match status" value="1"/>
</dbReference>
<feature type="chain" id="PRO_5034606629" evidence="4">
    <location>
        <begin position="22"/>
        <end position="169"/>
    </location>
</feature>
<dbReference type="InterPro" id="IPR002110">
    <property type="entry name" value="Ankyrin_rpt"/>
</dbReference>
<dbReference type="PRINTS" id="PR01415">
    <property type="entry name" value="ANKYRIN"/>
</dbReference>
<dbReference type="Ensembl" id="ENSCCRT00010111089.1">
    <property type="protein sequence ID" value="ENSCCRP00010100112.1"/>
    <property type="gene ID" value="ENSCCRG00010043947.1"/>
</dbReference>
<dbReference type="PANTHER" id="PTHR24171">
    <property type="entry name" value="ANKYRIN REPEAT DOMAIN-CONTAINING PROTEIN 39-RELATED"/>
    <property type="match status" value="1"/>
</dbReference>
<dbReference type="SUPFAM" id="SSF48403">
    <property type="entry name" value="Ankyrin repeat"/>
    <property type="match status" value="1"/>
</dbReference>
<reference evidence="5" key="1">
    <citation type="submission" date="2025-08" db="UniProtKB">
        <authorList>
            <consortium name="Ensembl"/>
        </authorList>
    </citation>
    <scope>IDENTIFICATION</scope>
</reference>
<keyword evidence="2 3" id="KW-0040">ANK repeat</keyword>
<keyword evidence="6" id="KW-1185">Reference proteome</keyword>